<dbReference type="AlphaFoldDB" id="A0A7Y0SAR1"/>
<sequence length="38" mass="4160">DLPSGASIVITLFIAGMLFNLLLQPFLVKITKPAFVRD</sequence>
<dbReference type="Proteomes" id="UP000555836">
    <property type="component" value="Unassembled WGS sequence"/>
</dbReference>
<accession>A0A7Y0SAR1</accession>
<protein>
    <submittedName>
        <fullName evidence="2">Metal ABC transporter permease</fullName>
    </submittedName>
</protein>
<evidence type="ECO:0000313" key="3">
    <source>
        <dbReference type="Proteomes" id="UP000555836"/>
    </source>
</evidence>
<name>A0A7Y0SAR1_VIBPH</name>
<feature type="non-terminal residue" evidence="2">
    <location>
        <position position="1"/>
    </location>
</feature>
<organism evidence="2 3">
    <name type="scientific">Vibrio parahaemolyticus</name>
    <dbReference type="NCBI Taxonomy" id="670"/>
    <lineage>
        <taxon>Bacteria</taxon>
        <taxon>Pseudomonadati</taxon>
        <taxon>Pseudomonadota</taxon>
        <taxon>Gammaproteobacteria</taxon>
        <taxon>Vibrionales</taxon>
        <taxon>Vibrionaceae</taxon>
        <taxon>Vibrio</taxon>
    </lineage>
</organism>
<keyword evidence="1" id="KW-0472">Membrane</keyword>
<dbReference type="EMBL" id="JABCLD010002217">
    <property type="protein sequence ID" value="NMU29512.1"/>
    <property type="molecule type" value="Genomic_DNA"/>
</dbReference>
<proteinExistence type="predicted"/>
<evidence type="ECO:0000313" key="2">
    <source>
        <dbReference type="EMBL" id="NMU29512.1"/>
    </source>
</evidence>
<keyword evidence="1" id="KW-1133">Transmembrane helix</keyword>
<evidence type="ECO:0000256" key="1">
    <source>
        <dbReference type="SAM" id="Phobius"/>
    </source>
</evidence>
<keyword evidence="1" id="KW-0812">Transmembrane</keyword>
<comment type="caution">
    <text evidence="2">The sequence shown here is derived from an EMBL/GenBank/DDBJ whole genome shotgun (WGS) entry which is preliminary data.</text>
</comment>
<feature type="transmembrane region" description="Helical" evidence="1">
    <location>
        <begin position="6"/>
        <end position="28"/>
    </location>
</feature>
<gene>
    <name evidence="2" type="ORF">HKB21_28285</name>
</gene>
<reference evidence="2 3" key="1">
    <citation type="submission" date="2020-04" db="EMBL/GenBank/DDBJ databases">
        <title>Whole-genome sequencing of Vibrio spp. from China reveals different genetic environments of blaCTX-M-14 among diverse lineages.</title>
        <authorList>
            <person name="Zheng Z."/>
            <person name="Ye L."/>
            <person name="Chen S."/>
        </authorList>
    </citation>
    <scope>NUCLEOTIDE SEQUENCE [LARGE SCALE GENOMIC DNA]</scope>
    <source>
        <strain evidence="2 3">Vb0574</strain>
    </source>
</reference>